<evidence type="ECO:0000256" key="2">
    <source>
        <dbReference type="SAM" id="Phobius"/>
    </source>
</evidence>
<accession>A0A5C3ECV2</accession>
<dbReference type="AlphaFoldDB" id="A0A5C3ECV2"/>
<evidence type="ECO:0000313" key="4">
    <source>
        <dbReference type="Proteomes" id="UP000324022"/>
    </source>
</evidence>
<sequence>MTNPIWCNIVAFTSILSRPFFVLSVSFLNVALGRSPRLALYVPSETLVLLCLVFMCRYRYLFANFFSLAHFQEKVDLFGLLMATALTIHYQNKARLPNFAANPSTNSITASPLINLEDEKAADEAQVEAETSTATAGNAAAPSQQQPKKTNELRFSWRRFTNVIFWSSIPTLYTGQHSVLSRLMNHFYAKPNASFWSDMEYQLIYLLILLEINAVLMLYTRVMVLRRAQLSEPPADLESTANIDKEEYRRRIKIPKPVWGFIWCSQLSAAFALPCWITQVVQAEKEVDDTVIFGLVGCLMKVVFFVAFLAMYRWMRAGKVESATEQTEGGKNVSLIEV</sequence>
<dbReference type="EMBL" id="OOIN01000016">
    <property type="protein sequence ID" value="SPO26989.1"/>
    <property type="molecule type" value="Genomic_DNA"/>
</dbReference>
<feature type="transmembrane region" description="Helical" evidence="2">
    <location>
        <begin position="291"/>
        <end position="312"/>
    </location>
</feature>
<keyword evidence="2" id="KW-0472">Membrane</keyword>
<dbReference type="OrthoDB" id="2544183at2759"/>
<feature type="transmembrane region" description="Helical" evidence="2">
    <location>
        <begin position="258"/>
        <end position="279"/>
    </location>
</feature>
<feature type="compositionally biased region" description="Polar residues" evidence="1">
    <location>
        <begin position="129"/>
        <end position="148"/>
    </location>
</feature>
<name>A0A5C3ECV2_9BASI</name>
<organism evidence="3 4">
    <name type="scientific">Ustilago trichophora</name>
    <dbReference type="NCBI Taxonomy" id="86804"/>
    <lineage>
        <taxon>Eukaryota</taxon>
        <taxon>Fungi</taxon>
        <taxon>Dikarya</taxon>
        <taxon>Basidiomycota</taxon>
        <taxon>Ustilaginomycotina</taxon>
        <taxon>Ustilaginomycetes</taxon>
        <taxon>Ustilaginales</taxon>
        <taxon>Ustilaginaceae</taxon>
        <taxon>Ustilago</taxon>
    </lineage>
</organism>
<feature type="transmembrane region" description="Helical" evidence="2">
    <location>
        <begin position="203"/>
        <end position="220"/>
    </location>
</feature>
<feature type="region of interest" description="Disordered" evidence="1">
    <location>
        <begin position="125"/>
        <end position="149"/>
    </location>
</feature>
<feature type="transmembrane region" description="Helical" evidence="2">
    <location>
        <begin position="38"/>
        <end position="56"/>
    </location>
</feature>
<proteinExistence type="predicted"/>
<dbReference type="Proteomes" id="UP000324022">
    <property type="component" value="Unassembled WGS sequence"/>
</dbReference>
<evidence type="ECO:0000256" key="1">
    <source>
        <dbReference type="SAM" id="MobiDB-lite"/>
    </source>
</evidence>
<keyword evidence="4" id="KW-1185">Reference proteome</keyword>
<protein>
    <submittedName>
        <fullName evidence="3">Uncharacterized protein</fullName>
    </submittedName>
</protein>
<feature type="transmembrane region" description="Helical" evidence="2">
    <location>
        <begin position="9"/>
        <end position="32"/>
    </location>
</feature>
<gene>
    <name evidence="3" type="ORF">UTRI_10452_B</name>
</gene>
<keyword evidence="2" id="KW-1133">Transmembrane helix</keyword>
<keyword evidence="2" id="KW-0812">Transmembrane</keyword>
<evidence type="ECO:0000313" key="3">
    <source>
        <dbReference type="EMBL" id="SPO26989.1"/>
    </source>
</evidence>
<reference evidence="3 4" key="1">
    <citation type="submission" date="2018-03" db="EMBL/GenBank/DDBJ databases">
        <authorList>
            <person name="Guldener U."/>
        </authorList>
    </citation>
    <scope>NUCLEOTIDE SEQUENCE [LARGE SCALE GENOMIC DNA]</scope>
    <source>
        <strain evidence="3 4">NBRC100155</strain>
    </source>
</reference>